<accession>A0A3P7CKM3</accession>
<proteinExistence type="predicted"/>
<dbReference type="Proteomes" id="UP000275846">
    <property type="component" value="Unassembled WGS sequence"/>
</dbReference>
<protein>
    <submittedName>
        <fullName evidence="1">Uncharacterized protein</fullName>
    </submittedName>
</protein>
<organism evidence="1 2">
    <name type="scientific">Schistocephalus solidus</name>
    <name type="common">Tapeworm</name>
    <dbReference type="NCBI Taxonomy" id="70667"/>
    <lineage>
        <taxon>Eukaryota</taxon>
        <taxon>Metazoa</taxon>
        <taxon>Spiralia</taxon>
        <taxon>Lophotrochozoa</taxon>
        <taxon>Platyhelminthes</taxon>
        <taxon>Cestoda</taxon>
        <taxon>Eucestoda</taxon>
        <taxon>Diphyllobothriidea</taxon>
        <taxon>Diphyllobothriidae</taxon>
        <taxon>Schistocephalus</taxon>
    </lineage>
</organism>
<dbReference type="PANTHER" id="PTHR10760">
    <property type="entry name" value="TORSIN"/>
    <property type="match status" value="1"/>
</dbReference>
<reference evidence="1 2" key="1">
    <citation type="submission" date="2018-11" db="EMBL/GenBank/DDBJ databases">
        <authorList>
            <consortium name="Pathogen Informatics"/>
        </authorList>
    </citation>
    <scope>NUCLEOTIDE SEQUENCE [LARGE SCALE GENOMIC DNA]</scope>
    <source>
        <strain evidence="1 2">NST_G2</strain>
    </source>
</reference>
<dbReference type="GO" id="GO:0016887">
    <property type="term" value="F:ATP hydrolysis activity"/>
    <property type="evidence" value="ECO:0007669"/>
    <property type="project" value="InterPro"/>
</dbReference>
<evidence type="ECO:0000313" key="1">
    <source>
        <dbReference type="EMBL" id="VDL94855.1"/>
    </source>
</evidence>
<gene>
    <name evidence="1" type="ORF">SSLN_LOCUS8470</name>
</gene>
<dbReference type="STRING" id="70667.A0A3P7CKM3"/>
<dbReference type="AlphaFoldDB" id="A0A3P7CKM3"/>
<dbReference type="PANTHER" id="PTHR10760:SF2">
    <property type="entry name" value="LD13476P-RELATED"/>
    <property type="match status" value="1"/>
</dbReference>
<dbReference type="GO" id="GO:0005737">
    <property type="term" value="C:cytoplasm"/>
    <property type="evidence" value="ECO:0007669"/>
    <property type="project" value="UniProtKB-ARBA"/>
</dbReference>
<evidence type="ECO:0000313" key="2">
    <source>
        <dbReference type="Proteomes" id="UP000275846"/>
    </source>
</evidence>
<dbReference type="GO" id="GO:0005524">
    <property type="term" value="F:ATP binding"/>
    <property type="evidence" value="ECO:0007669"/>
    <property type="project" value="InterPro"/>
</dbReference>
<sequence length="100" mass="11712">MKTRLHGQHIAEERLYNHAHMDDRNPRKALVLSLHGFTGVGKNFASSIIVSNILRKGEKSRFYHFYDSTIHFPHEDLQVTVVRSVYSEDLNTTTFLYFLF</sequence>
<dbReference type="GO" id="GO:0071218">
    <property type="term" value="P:cellular response to misfolded protein"/>
    <property type="evidence" value="ECO:0007669"/>
    <property type="project" value="TreeGrafter"/>
</dbReference>
<keyword evidence="2" id="KW-1185">Reference proteome</keyword>
<dbReference type="OrthoDB" id="19623at2759"/>
<name>A0A3P7CKM3_SCHSO</name>
<dbReference type="EMBL" id="UYSU01034670">
    <property type="protein sequence ID" value="VDL94855.1"/>
    <property type="molecule type" value="Genomic_DNA"/>
</dbReference>
<dbReference type="Pfam" id="PF06309">
    <property type="entry name" value="Torsin"/>
    <property type="match status" value="1"/>
</dbReference>
<dbReference type="InterPro" id="IPR010448">
    <property type="entry name" value="Torsin"/>
</dbReference>